<organism evidence="1 3">
    <name type="scientific">Salmonella typhimurium</name>
    <dbReference type="NCBI Taxonomy" id="90371"/>
    <lineage>
        <taxon>Bacteria</taxon>
        <taxon>Pseudomonadati</taxon>
        <taxon>Pseudomonadota</taxon>
        <taxon>Gammaproteobacteria</taxon>
        <taxon>Enterobacterales</taxon>
        <taxon>Enterobacteriaceae</taxon>
        <taxon>Salmonella</taxon>
    </lineage>
</organism>
<reference evidence="2" key="2">
    <citation type="submission" date="2018-07" db="EMBL/GenBank/DDBJ databases">
        <authorList>
            <person name="Ashton P.M."/>
            <person name="Dallman T."/>
            <person name="Nair S."/>
            <person name="De Pinna E."/>
            <person name="Peters T."/>
            <person name="Grant K."/>
        </authorList>
    </citation>
    <scope>NUCLEOTIDE SEQUENCE</scope>
    <source>
        <strain evidence="2">211746</strain>
    </source>
</reference>
<proteinExistence type="predicted"/>
<dbReference type="Proteomes" id="UP000034636">
    <property type="component" value="Chromosome"/>
</dbReference>
<dbReference type="EMBL" id="CP011428">
    <property type="protein sequence ID" value="AKH08301.1"/>
    <property type="molecule type" value="Genomic_DNA"/>
</dbReference>
<sequence length="423" mass="47379">MATEHVIEFLPFHAGQKKIYRSPAKRKVIRAGRRFGKTTMLEQAGGNWAARQMRVGWFAPSYKILLPSFKTIRDLLKPITISSSKTDSIIELIGGGLVEFWTLDNPDAGRSRKYHKVIIDEGSLVKKGMRDIWEQAIEPTLLDFDGDAVMAGTPKGVDDENFFYQACNDKSMGWEEHHAPTAANPTINPAALARIIDGRPPLVVQQEYNAEFVDWRGQNFFKLDWLLENGAPVDYPFSCDTVYGVVDCAQKGKLQNDGSACIWFALDNLPSPHLIILDWDIIQIDGYFLKDVVPQWEGKAKHLSEICRARMGTTGLFIEDKATGITLLQQGANEGWNVHPVDSELTSLPKESRAINISGYVASGKVRISKYAFDKIVEYKQSKKNHLLTQVLQFIIGEENQDDDLFDCFNYGVALGLGNGEGF</sequence>
<accession>A0A3T4AA41</accession>
<name>A0A0F7JAM7_SALTM</name>
<gene>
    <name evidence="2" type="ORF">DU223_13495</name>
    <name evidence="1" type="ORF">SE14_02829</name>
</gene>
<accession>A0A3I5N8S4</accession>
<protein>
    <submittedName>
        <fullName evidence="1">Phage terminase large subunit</fullName>
    </submittedName>
</protein>
<evidence type="ECO:0000313" key="1">
    <source>
        <dbReference type="EMBL" id="AKH08301.1"/>
    </source>
</evidence>
<dbReference type="AlphaFoldDB" id="A0A0F7JAM7"/>
<dbReference type="EMBL" id="AAHNKE010000013">
    <property type="protein sequence ID" value="EBY1962005.1"/>
    <property type="molecule type" value="Genomic_DNA"/>
</dbReference>
<dbReference type="RefSeq" id="WP_010835733.1">
    <property type="nucleotide sequence ID" value="NZ_CP011428.1"/>
</dbReference>
<dbReference type="InterPro" id="IPR027417">
    <property type="entry name" value="P-loop_NTPase"/>
</dbReference>
<evidence type="ECO:0000313" key="3">
    <source>
        <dbReference type="Proteomes" id="UP000034636"/>
    </source>
</evidence>
<accession>A0A0F7JAM7</accession>
<dbReference type="Gene3D" id="3.40.50.300">
    <property type="entry name" value="P-loop containing nucleotide triphosphate hydrolases"/>
    <property type="match status" value="1"/>
</dbReference>
<evidence type="ECO:0000313" key="2">
    <source>
        <dbReference type="EMBL" id="EBY1962005.1"/>
    </source>
</evidence>
<dbReference type="PATRIC" id="fig|59201.158.peg.2876"/>
<reference evidence="1 3" key="1">
    <citation type="journal article" date="2015" name="Genome Announc.">
        <title>Complete Genome Sequencing of a Multidrug-Resistant and Human-Invasive Salmonella enterica Serovar Typhimurium Strain of the Emerging Sequence Type 213 Genotype.</title>
        <authorList>
            <person name="Calva E."/>
            <person name="Silva C."/>
            <person name="Zaidi M.B."/>
            <person name="Sanchez-Flores A."/>
            <person name="Estrada K."/>
            <person name="Silva G.G."/>
            <person name="Soto-Jimenez L.M."/>
            <person name="Wiesner M."/>
            <person name="Fernandez-Mora M."/>
            <person name="Edwards R.A."/>
            <person name="Vinuesa P."/>
        </authorList>
    </citation>
    <scope>NUCLEOTIDE SEQUENCE [LARGE SCALE GENOMIC DNA]</scope>
    <source>
        <strain evidence="1 3">YU39</strain>
    </source>
</reference>